<keyword evidence="4" id="KW-1185">Reference proteome</keyword>
<feature type="region of interest" description="Disordered" evidence="2">
    <location>
        <begin position="439"/>
        <end position="528"/>
    </location>
</feature>
<name>A0AAU9JSX9_9CILI</name>
<feature type="region of interest" description="Disordered" evidence="2">
    <location>
        <begin position="366"/>
        <end position="385"/>
    </location>
</feature>
<organism evidence="3 4">
    <name type="scientific">Blepharisma stoltei</name>
    <dbReference type="NCBI Taxonomy" id="1481888"/>
    <lineage>
        <taxon>Eukaryota</taxon>
        <taxon>Sar</taxon>
        <taxon>Alveolata</taxon>
        <taxon>Ciliophora</taxon>
        <taxon>Postciliodesmatophora</taxon>
        <taxon>Heterotrichea</taxon>
        <taxon>Heterotrichida</taxon>
        <taxon>Blepharismidae</taxon>
        <taxon>Blepharisma</taxon>
    </lineage>
</organism>
<reference evidence="3" key="1">
    <citation type="submission" date="2021-09" db="EMBL/GenBank/DDBJ databases">
        <authorList>
            <consortium name="AG Swart"/>
            <person name="Singh M."/>
            <person name="Singh A."/>
            <person name="Seah K."/>
            <person name="Emmerich C."/>
        </authorList>
    </citation>
    <scope>NUCLEOTIDE SEQUENCE</scope>
    <source>
        <strain evidence="3">ATCC30299</strain>
    </source>
</reference>
<dbReference type="EMBL" id="CAJZBQ010000051">
    <property type="protein sequence ID" value="CAG9330363.1"/>
    <property type="molecule type" value="Genomic_DNA"/>
</dbReference>
<dbReference type="Proteomes" id="UP001162131">
    <property type="component" value="Unassembled WGS sequence"/>
</dbReference>
<gene>
    <name evidence="3" type="ORF">BSTOLATCC_MIC50956</name>
</gene>
<evidence type="ECO:0000256" key="2">
    <source>
        <dbReference type="SAM" id="MobiDB-lite"/>
    </source>
</evidence>
<proteinExistence type="predicted"/>
<dbReference type="AlphaFoldDB" id="A0AAU9JSX9"/>
<evidence type="ECO:0000313" key="3">
    <source>
        <dbReference type="EMBL" id="CAG9330363.1"/>
    </source>
</evidence>
<comment type="caution">
    <text evidence="3">The sequence shown here is derived from an EMBL/GenBank/DDBJ whole genome shotgun (WGS) entry which is preliminary data.</text>
</comment>
<evidence type="ECO:0000313" key="4">
    <source>
        <dbReference type="Proteomes" id="UP001162131"/>
    </source>
</evidence>
<evidence type="ECO:0000256" key="1">
    <source>
        <dbReference type="SAM" id="Coils"/>
    </source>
</evidence>
<sequence>MFSQHSSYDSPKSIRISDIFSIARTPESELYQEQREILKEHVNKLNRSFESKEKILKSFEDLLRAVHFFDKPDIIPTPNDIDRIKQQILQNQEEPNQESYRKLYEDEKKLRGNKENEWKEKEKKWRYLEKECEELKNKAVKIREIENENEQLRKRLKRFAEIERENEELRKELKTGKKKKNNAKASELERFNQQLKRECEERDIIIAELKEEIETLRRTLKEYRDKYETSCEALKSHSSGEKERYLAEELYEVKNRLKTLQDEHEFTLRKLEETKPLTSERLPTYVVQLEERNIDLEDRVKILEKAYSNQLDYTHRIEEEFKRKGGELDKVDERNAREASLKRPKPHSELNGNPRINNEIRVEENLSEPKPEAEERIPLLSQPKLINPFQDKKQASKLYSSESLSIDDQNIRTPSSEQQFLEKIKDSNKAPANYFSIKEQNETTIDPSKKIQPASPLPKSKKRKVGVSTTKSHNKAFKNKSSTSNIHTEPSEPSSRRKIGSSLNESASTPSLKKASRKSSKESVERLTGERGEFCDVCVRIHGHKWAHSPYKEKPSI</sequence>
<feature type="compositionally biased region" description="Basic and acidic residues" evidence="2">
    <location>
        <begin position="519"/>
        <end position="528"/>
    </location>
</feature>
<keyword evidence="1" id="KW-0175">Coiled coil</keyword>
<feature type="compositionally biased region" description="Basic and acidic residues" evidence="2">
    <location>
        <begin position="366"/>
        <end position="377"/>
    </location>
</feature>
<feature type="compositionally biased region" description="Basic and acidic residues" evidence="2">
    <location>
        <begin position="332"/>
        <end position="341"/>
    </location>
</feature>
<feature type="coiled-coil region" evidence="1">
    <location>
        <begin position="128"/>
        <end position="233"/>
    </location>
</feature>
<feature type="compositionally biased region" description="Polar residues" evidence="2">
    <location>
        <begin position="501"/>
        <end position="511"/>
    </location>
</feature>
<accession>A0AAU9JSX9</accession>
<protein>
    <submittedName>
        <fullName evidence="3">Uncharacterized protein</fullName>
    </submittedName>
</protein>
<feature type="compositionally biased region" description="Polar residues" evidence="2">
    <location>
        <begin position="479"/>
        <end position="493"/>
    </location>
</feature>
<feature type="region of interest" description="Disordered" evidence="2">
    <location>
        <begin position="332"/>
        <end position="361"/>
    </location>
</feature>